<dbReference type="Proteomes" id="UP000176317">
    <property type="component" value="Unassembled WGS sequence"/>
</dbReference>
<protein>
    <submittedName>
        <fullName evidence="1">Uncharacterized protein</fullName>
    </submittedName>
</protein>
<proteinExistence type="predicted"/>
<name>A0A1F5G041_9BACT</name>
<sequence length="293" mass="33204">MAEIQEGLPLTTENSDWKEKHPLLRASANNQGFICFHSKNLNPTHIKEAIDQQKSIEIDVSKVGPNIGKYPQEKIVVAHAPWMYLTQGQRIPTAEELEAPDDIVDRIAGEDVFVKFDIKSPDVISWVIEHARNIKPYLRMVHAFVGDIHAIYVKGETKDAYSQEKGYSVLDYVPLEELKRLRSELDGIPIQVSCRGISIDDLKTKSGDNYPIVDKLCKTVQGQAEVINFNAYYPSSTPKEERRLPHEIIRYTWEKYGLMVELNIDKGETAPKGVPFLGRSDKMQNASTVDLQP</sequence>
<evidence type="ECO:0000313" key="2">
    <source>
        <dbReference type="Proteomes" id="UP000176317"/>
    </source>
</evidence>
<dbReference type="EMBL" id="MFAT01000074">
    <property type="protein sequence ID" value="OGD85228.1"/>
    <property type="molecule type" value="Genomic_DNA"/>
</dbReference>
<accession>A0A1F5G041</accession>
<gene>
    <name evidence="1" type="ORF">A2164_01720</name>
</gene>
<evidence type="ECO:0000313" key="1">
    <source>
        <dbReference type="EMBL" id="OGD85228.1"/>
    </source>
</evidence>
<reference evidence="1 2" key="1">
    <citation type="journal article" date="2016" name="Nat. Commun.">
        <title>Thousands of microbial genomes shed light on interconnected biogeochemical processes in an aquifer system.</title>
        <authorList>
            <person name="Anantharaman K."/>
            <person name="Brown C.T."/>
            <person name="Hug L.A."/>
            <person name="Sharon I."/>
            <person name="Castelle C.J."/>
            <person name="Probst A.J."/>
            <person name="Thomas B.C."/>
            <person name="Singh A."/>
            <person name="Wilkins M.J."/>
            <person name="Karaoz U."/>
            <person name="Brodie E.L."/>
            <person name="Williams K.H."/>
            <person name="Hubbard S.S."/>
            <person name="Banfield J.F."/>
        </authorList>
    </citation>
    <scope>NUCLEOTIDE SEQUENCE [LARGE SCALE GENOMIC DNA]</scope>
</reference>
<organism evidence="1 2">
    <name type="scientific">Candidatus Curtissbacteria bacterium RBG_13_35_7</name>
    <dbReference type="NCBI Taxonomy" id="1797705"/>
    <lineage>
        <taxon>Bacteria</taxon>
        <taxon>Candidatus Curtissiibacteriota</taxon>
    </lineage>
</organism>
<comment type="caution">
    <text evidence="1">The sequence shown here is derived from an EMBL/GenBank/DDBJ whole genome shotgun (WGS) entry which is preliminary data.</text>
</comment>
<dbReference type="AlphaFoldDB" id="A0A1F5G041"/>